<protein>
    <submittedName>
        <fullName evidence="1">Uncharacterized protein</fullName>
    </submittedName>
</protein>
<name>A0A8H6DRY2_COCSA</name>
<evidence type="ECO:0000313" key="2">
    <source>
        <dbReference type="Proteomes" id="UP000624244"/>
    </source>
</evidence>
<evidence type="ECO:0000313" key="1">
    <source>
        <dbReference type="EMBL" id="KAF5844080.1"/>
    </source>
</evidence>
<organism evidence="1 2">
    <name type="scientific">Cochliobolus sativus</name>
    <name type="common">Common root rot and spot blotch fungus</name>
    <name type="synonym">Bipolaris sorokiniana</name>
    <dbReference type="NCBI Taxonomy" id="45130"/>
    <lineage>
        <taxon>Eukaryota</taxon>
        <taxon>Fungi</taxon>
        <taxon>Dikarya</taxon>
        <taxon>Ascomycota</taxon>
        <taxon>Pezizomycotina</taxon>
        <taxon>Dothideomycetes</taxon>
        <taxon>Pleosporomycetidae</taxon>
        <taxon>Pleosporales</taxon>
        <taxon>Pleosporineae</taxon>
        <taxon>Pleosporaceae</taxon>
        <taxon>Bipolaris</taxon>
    </lineage>
</organism>
<sequence length="353" mass="39987">MFEDNSFYAEIESTRLAFEKLAYKKPLTDTIERVNVLLQENESAWSNLSGGYRSMRKRAHSLAIDIRKELGPEVLLCVILVAKSVSNMAKLRNNGNLMDRLKQWWTTASHPSSLTKAASALIVGHHPTKISVCEEPPVEAATVGQHATTIKQDAADTLEKALKFAAQNIPNLQDREDWLTSAAAHTRLLRLLSRSEDNPWDAFTRTVQWFDLIHLGSYLGVYLSNGIQESCMRKAEEQKGLRFTDTVRLLPPSEQHDDFGLEIWLCLPLGESIAQQVNYMTSIEEWKTILGNYLYGAMLESRFRKSEEDRNISRTSAARISFPNGKDLNHDSKLAILISFEKGTEIWSKAYPK</sequence>
<accession>A0A8H6DRY2</accession>
<gene>
    <name evidence="1" type="ORF">GGP41_001455</name>
</gene>
<proteinExistence type="predicted"/>
<dbReference type="EMBL" id="WNKQ01000031">
    <property type="protein sequence ID" value="KAF5844080.1"/>
    <property type="molecule type" value="Genomic_DNA"/>
</dbReference>
<dbReference type="AlphaFoldDB" id="A0A8H6DRY2"/>
<dbReference type="Proteomes" id="UP000624244">
    <property type="component" value="Unassembled WGS sequence"/>
</dbReference>
<comment type="caution">
    <text evidence="1">The sequence shown here is derived from an EMBL/GenBank/DDBJ whole genome shotgun (WGS) entry which is preliminary data.</text>
</comment>
<reference evidence="1" key="1">
    <citation type="submission" date="2019-11" db="EMBL/GenBank/DDBJ databases">
        <title>Bipolaris sorokiniana Genome sequencing.</title>
        <authorList>
            <person name="Wang H."/>
        </authorList>
    </citation>
    <scope>NUCLEOTIDE SEQUENCE</scope>
</reference>